<dbReference type="InterPro" id="IPR039048">
    <property type="entry name" value="Trub2"/>
</dbReference>
<dbReference type="eggNOG" id="KOG2559">
    <property type="taxonomic scope" value="Eukaryota"/>
</dbReference>
<dbReference type="SUPFAM" id="SSF55120">
    <property type="entry name" value="Pseudouridine synthase"/>
    <property type="match status" value="1"/>
</dbReference>
<dbReference type="GO" id="GO:0001522">
    <property type="term" value="P:pseudouridine synthesis"/>
    <property type="evidence" value="ECO:0007669"/>
    <property type="project" value="InterPro"/>
</dbReference>
<dbReference type="GO" id="GO:0009982">
    <property type="term" value="F:pseudouridine synthase activity"/>
    <property type="evidence" value="ECO:0007669"/>
    <property type="project" value="InterPro"/>
</dbReference>
<dbReference type="Gene3D" id="3.30.2350.10">
    <property type="entry name" value="Pseudouridine synthase"/>
    <property type="match status" value="1"/>
</dbReference>
<dbReference type="GO" id="GO:0006396">
    <property type="term" value="P:RNA processing"/>
    <property type="evidence" value="ECO:0007669"/>
    <property type="project" value="InterPro"/>
</dbReference>
<accession>A0A1I8N5P5</accession>
<reference evidence="3" key="1">
    <citation type="submission" date="2020-05" db="UniProtKB">
        <authorList>
            <consortium name="EnsemblMetazoa"/>
        </authorList>
    </citation>
    <scope>IDENTIFICATION</scope>
    <source>
        <strain evidence="3">Aabys</strain>
    </source>
</reference>
<protein>
    <recommendedName>
        <fullName evidence="2">Pseudouridine synthase II N-terminal domain-containing protein</fullName>
    </recommendedName>
</protein>
<dbReference type="AlphaFoldDB" id="A0A1I8N5P5"/>
<dbReference type="EnsemblMetazoa" id="MDOA011807-RA">
    <property type="protein sequence ID" value="MDOA011807-PA"/>
    <property type="gene ID" value="MDOA011807"/>
</dbReference>
<dbReference type="GO" id="GO:0003723">
    <property type="term" value="F:RNA binding"/>
    <property type="evidence" value="ECO:0007669"/>
    <property type="project" value="InterPro"/>
</dbReference>
<gene>
    <name evidence="3" type="primary">101896478</name>
</gene>
<dbReference type="PANTHER" id="PTHR13195:SF0">
    <property type="entry name" value="PSEUDOURIDYLATE SYNTHASE TRUB2, MITOCHONDRIAL"/>
    <property type="match status" value="1"/>
</dbReference>
<dbReference type="CDD" id="cd02868">
    <property type="entry name" value="PseudoU_synth_hTruB2_like"/>
    <property type="match status" value="1"/>
</dbReference>
<feature type="domain" description="Pseudouridine synthase II N-terminal" evidence="2">
    <location>
        <begin position="107"/>
        <end position="234"/>
    </location>
</feature>
<dbReference type="InterPro" id="IPR020103">
    <property type="entry name" value="PsdUridine_synth_cat_dom_sf"/>
</dbReference>
<dbReference type="STRING" id="7370.A0A1I8N5P5"/>
<dbReference type="VEuPathDB" id="VectorBase:MDOMA2_010695"/>
<dbReference type="VEuPathDB" id="VectorBase:MDOA011807"/>
<dbReference type="Pfam" id="PF01509">
    <property type="entry name" value="TruB_N"/>
    <property type="match status" value="1"/>
</dbReference>
<evidence type="ECO:0000313" key="3">
    <source>
        <dbReference type="EnsemblMetazoa" id="MDOA011807-PA"/>
    </source>
</evidence>
<dbReference type="PANTHER" id="PTHR13195">
    <property type="entry name" value="PSEUDOURIDINE SYNTHASE-RELATED"/>
    <property type="match status" value="1"/>
</dbReference>
<comment type="similarity">
    <text evidence="1">Belongs to the pseudouridine synthase TruB family.</text>
</comment>
<dbReference type="OrthoDB" id="9995526at2759"/>
<dbReference type="InterPro" id="IPR002501">
    <property type="entry name" value="PsdUridine_synth_N"/>
</dbReference>
<organism evidence="3">
    <name type="scientific">Musca domestica</name>
    <name type="common">House fly</name>
    <dbReference type="NCBI Taxonomy" id="7370"/>
    <lineage>
        <taxon>Eukaryota</taxon>
        <taxon>Metazoa</taxon>
        <taxon>Ecdysozoa</taxon>
        <taxon>Arthropoda</taxon>
        <taxon>Hexapoda</taxon>
        <taxon>Insecta</taxon>
        <taxon>Pterygota</taxon>
        <taxon>Neoptera</taxon>
        <taxon>Endopterygota</taxon>
        <taxon>Diptera</taxon>
        <taxon>Brachycera</taxon>
        <taxon>Muscomorpha</taxon>
        <taxon>Muscoidea</taxon>
        <taxon>Muscidae</taxon>
        <taxon>Musca</taxon>
    </lineage>
</organism>
<evidence type="ECO:0000259" key="2">
    <source>
        <dbReference type="Pfam" id="PF01509"/>
    </source>
</evidence>
<sequence>MALQKVRDASLVFRNLNGIINVYKPAGMKIKHVRAAILHNICEDLNALKANNEPEAHQIPLLEPGGAADPLLRKVNSLNLAEHVLSTGPRYQMEDIRCATVASLGIHTSGVLLFGINKGLKQSMRIQRNRPIRAYHVTGQLGKATETHLPDSHTTLKANYRHVHPDRLSALVSSLQASHQRKMFELCGVDMQSQAAYEIACKGLIRPANNSQPIIYGIKLIDFQKPHFTLEIHAINESESYLATLVHEIGIELRTVAHCTALRCIRHGKFSVEGALLRHAWNLPGVVRNMREQKEILEAHPYLLKQDRIELRN</sequence>
<evidence type="ECO:0000256" key="1">
    <source>
        <dbReference type="ARBA" id="ARBA00008999"/>
    </source>
</evidence>
<proteinExistence type="inferred from homology"/>
<name>A0A1I8N5P5_MUSDO</name>